<protein>
    <submittedName>
        <fullName evidence="1">Uncharacterized protein</fullName>
    </submittedName>
</protein>
<reference evidence="1 2" key="1">
    <citation type="submission" date="2023-10" db="EMBL/GenBank/DDBJ databases">
        <title>Draft genome sequence of Xylaria bambusicola isolate GMP-LS, the root and basal stem rot pathogen of sugarcane in Indonesia.</title>
        <authorList>
            <person name="Selvaraj P."/>
            <person name="Muralishankar V."/>
            <person name="Muruganantham S."/>
            <person name="Sp S."/>
            <person name="Haryani S."/>
            <person name="Lau K.J.X."/>
            <person name="Naqvi N.I."/>
        </authorList>
    </citation>
    <scope>NUCLEOTIDE SEQUENCE [LARGE SCALE GENOMIC DNA]</scope>
    <source>
        <strain evidence="1">GMP-LS</strain>
    </source>
</reference>
<dbReference type="EMBL" id="JAWHQM010000002">
    <property type="protein sequence ID" value="KAK5624879.1"/>
    <property type="molecule type" value="Genomic_DNA"/>
</dbReference>
<name>A0AAN7UA19_9PEZI</name>
<dbReference type="Proteomes" id="UP001305414">
    <property type="component" value="Unassembled WGS sequence"/>
</dbReference>
<gene>
    <name evidence="1" type="ORF">RRF57_000595</name>
</gene>
<organism evidence="1 2">
    <name type="scientific">Xylaria bambusicola</name>
    <dbReference type="NCBI Taxonomy" id="326684"/>
    <lineage>
        <taxon>Eukaryota</taxon>
        <taxon>Fungi</taxon>
        <taxon>Dikarya</taxon>
        <taxon>Ascomycota</taxon>
        <taxon>Pezizomycotina</taxon>
        <taxon>Sordariomycetes</taxon>
        <taxon>Xylariomycetidae</taxon>
        <taxon>Xylariales</taxon>
        <taxon>Xylariaceae</taxon>
        <taxon>Xylaria</taxon>
    </lineage>
</organism>
<dbReference type="AlphaFoldDB" id="A0AAN7UA19"/>
<accession>A0AAN7UA19</accession>
<sequence>MSSARVLLLLPLPPQNTTYLHVKIALRPSVRSAIHLIHKSHHPGETCVLEIAVPITRIRETTEAYGDLFKRTNSLVSNIYHLISTTCKKLNVQHGDLDVRILLVQDDSSLDDEYISQLGVLDYPALATSDRDWTHVFAVESEQGDETFRKFSAIARQHGAHRDALFARVQRVASGMQVYIPISSALISNATEVDPDTRMITMPKKGEMVLPHCHIIVVISGNIEDQYRDKYLLTMALFAMRKKVEHNSGSKTNRIGQASRISIVVSKGMLDDGLKVRVGGFVAAAINEKLAQHEDDDGRQLSFSTYEEMRKECVFKAPSMLVVSDAYTSIAEEWAAQGSPSIVLGSTAPVDELDN</sequence>
<keyword evidence="2" id="KW-1185">Reference proteome</keyword>
<evidence type="ECO:0000313" key="2">
    <source>
        <dbReference type="Proteomes" id="UP001305414"/>
    </source>
</evidence>
<comment type="caution">
    <text evidence="1">The sequence shown here is derived from an EMBL/GenBank/DDBJ whole genome shotgun (WGS) entry which is preliminary data.</text>
</comment>
<proteinExistence type="predicted"/>
<evidence type="ECO:0000313" key="1">
    <source>
        <dbReference type="EMBL" id="KAK5624879.1"/>
    </source>
</evidence>